<dbReference type="InterPro" id="IPR043133">
    <property type="entry name" value="GTP-CH-I_C/QueF"/>
</dbReference>
<feature type="compositionally biased region" description="Low complexity" evidence="8">
    <location>
        <begin position="153"/>
        <end position="162"/>
    </location>
</feature>
<evidence type="ECO:0000259" key="9">
    <source>
        <dbReference type="Pfam" id="PF01227"/>
    </source>
</evidence>
<comment type="pathway">
    <text evidence="2">Cofactor biosynthesis; 7,8-dihydroneopterin triphosphate biosynthesis; 7,8-dihydroneopterin triphosphate from GTP: step 1/1.</text>
</comment>
<dbReference type="GO" id="GO:0003934">
    <property type="term" value="F:GTP cyclohydrolase I activity"/>
    <property type="evidence" value="ECO:0007669"/>
    <property type="project" value="UniProtKB-EC"/>
</dbReference>
<protein>
    <recommendedName>
        <fullName evidence="5">GTP cyclohydrolase 1</fullName>
        <ecNumber evidence="4">3.5.4.16</ecNumber>
    </recommendedName>
    <alternativeName>
        <fullName evidence="7">GTP cyclohydrolase I</fullName>
    </alternativeName>
</protein>
<keyword evidence="11" id="KW-1185">Reference proteome</keyword>
<dbReference type="Gene3D" id="3.30.1130.10">
    <property type="match status" value="1"/>
</dbReference>
<dbReference type="GO" id="GO:0005525">
    <property type="term" value="F:GTP binding"/>
    <property type="evidence" value="ECO:0007669"/>
    <property type="project" value="TreeGrafter"/>
</dbReference>
<feature type="compositionally biased region" description="Low complexity" evidence="8">
    <location>
        <begin position="8"/>
        <end position="18"/>
    </location>
</feature>
<dbReference type="UniPathway" id="UPA00848">
    <property type="reaction ID" value="UER00151"/>
</dbReference>
<dbReference type="OMA" id="RGVKEHN"/>
<gene>
    <name evidence="10" type="ORF">PGAL8A_00125100</name>
</gene>
<dbReference type="AlphaFoldDB" id="A0A1J1GM80"/>
<dbReference type="PANTHER" id="PTHR11109:SF7">
    <property type="entry name" value="GTP CYCLOHYDROLASE 1"/>
    <property type="match status" value="1"/>
</dbReference>
<organism evidence="10 11">
    <name type="scientific">Plasmodium gallinaceum</name>
    <dbReference type="NCBI Taxonomy" id="5849"/>
    <lineage>
        <taxon>Eukaryota</taxon>
        <taxon>Sar</taxon>
        <taxon>Alveolata</taxon>
        <taxon>Apicomplexa</taxon>
        <taxon>Aconoidasida</taxon>
        <taxon>Haemosporida</taxon>
        <taxon>Plasmodiidae</taxon>
        <taxon>Plasmodium</taxon>
        <taxon>Plasmodium (Haemamoeba)</taxon>
    </lineage>
</organism>
<dbReference type="FunFam" id="3.30.1130.10:FF:000001">
    <property type="entry name" value="GTP cyclohydrolase 1"/>
    <property type="match status" value="1"/>
</dbReference>
<evidence type="ECO:0000256" key="5">
    <source>
        <dbReference type="ARBA" id="ARBA00017272"/>
    </source>
</evidence>
<evidence type="ECO:0000256" key="4">
    <source>
        <dbReference type="ARBA" id="ARBA00012715"/>
    </source>
</evidence>
<dbReference type="InterPro" id="IPR001474">
    <property type="entry name" value="GTP_CycHdrlase_I"/>
</dbReference>
<dbReference type="GO" id="GO:0046654">
    <property type="term" value="P:tetrahydrofolate biosynthetic process"/>
    <property type="evidence" value="ECO:0007669"/>
    <property type="project" value="InterPro"/>
</dbReference>
<evidence type="ECO:0000256" key="8">
    <source>
        <dbReference type="SAM" id="MobiDB-lite"/>
    </source>
</evidence>
<feature type="domain" description="GTP cyclohydrolase I" evidence="9">
    <location>
        <begin position="199"/>
        <end position="369"/>
    </location>
</feature>
<evidence type="ECO:0000256" key="3">
    <source>
        <dbReference type="ARBA" id="ARBA00008085"/>
    </source>
</evidence>
<evidence type="ECO:0000256" key="6">
    <source>
        <dbReference type="ARBA" id="ARBA00022801"/>
    </source>
</evidence>
<reference evidence="10" key="1">
    <citation type="submission" date="2015-04" db="EMBL/GenBank/DDBJ databases">
        <authorList>
            <consortium name="Pathogen Informatics"/>
        </authorList>
    </citation>
    <scope>NUCLEOTIDE SEQUENCE [LARGE SCALE GENOMIC DNA]</scope>
    <source>
        <strain evidence="10">8A</strain>
    </source>
</reference>
<evidence type="ECO:0000256" key="1">
    <source>
        <dbReference type="ARBA" id="ARBA00001052"/>
    </source>
</evidence>
<dbReference type="PANTHER" id="PTHR11109">
    <property type="entry name" value="GTP CYCLOHYDROLASE I"/>
    <property type="match status" value="1"/>
</dbReference>
<dbReference type="SUPFAM" id="SSF55620">
    <property type="entry name" value="Tetrahydrobiopterin biosynthesis enzymes-like"/>
    <property type="match status" value="1"/>
</dbReference>
<dbReference type="EMBL" id="CVMV01000017">
    <property type="protein sequence ID" value="CRG93544.1"/>
    <property type="molecule type" value="Genomic_DNA"/>
</dbReference>
<dbReference type="GO" id="GO:0008270">
    <property type="term" value="F:zinc ion binding"/>
    <property type="evidence" value="ECO:0007669"/>
    <property type="project" value="TreeGrafter"/>
</dbReference>
<dbReference type="InterPro" id="IPR020602">
    <property type="entry name" value="GTP_CycHdrlase_I_dom"/>
</dbReference>
<evidence type="ECO:0000313" key="11">
    <source>
        <dbReference type="Proteomes" id="UP000220797"/>
    </source>
</evidence>
<feature type="region of interest" description="Disordered" evidence="8">
    <location>
        <begin position="1"/>
        <end position="42"/>
    </location>
</feature>
<proteinExistence type="inferred from homology"/>
<keyword evidence="6" id="KW-0378">Hydrolase</keyword>
<evidence type="ECO:0000256" key="7">
    <source>
        <dbReference type="ARBA" id="ARBA00030854"/>
    </source>
</evidence>
<evidence type="ECO:0000256" key="2">
    <source>
        <dbReference type="ARBA" id="ARBA00005080"/>
    </source>
</evidence>
<dbReference type="RefSeq" id="XP_028526366.1">
    <property type="nucleotide sequence ID" value="XM_028674768.1"/>
</dbReference>
<dbReference type="GO" id="GO:0006729">
    <property type="term" value="P:tetrahydrobiopterin biosynthetic process"/>
    <property type="evidence" value="ECO:0007669"/>
    <property type="project" value="TreeGrafter"/>
</dbReference>
<feature type="region of interest" description="Disordered" evidence="8">
    <location>
        <begin position="140"/>
        <end position="165"/>
    </location>
</feature>
<evidence type="ECO:0000313" key="10">
    <source>
        <dbReference type="EMBL" id="CRG93544.1"/>
    </source>
</evidence>
<dbReference type="VEuPathDB" id="PlasmoDB:PGAL8A_00125100"/>
<name>A0A1J1GM80_PLAGA</name>
<comment type="similarity">
    <text evidence="3">Belongs to the GTP cyclohydrolase I family.</text>
</comment>
<dbReference type="Proteomes" id="UP000220797">
    <property type="component" value="Unassembled WGS sequence"/>
</dbReference>
<feature type="compositionally biased region" description="Basic and acidic residues" evidence="8">
    <location>
        <begin position="140"/>
        <end position="152"/>
    </location>
</feature>
<comment type="catalytic activity">
    <reaction evidence="1">
        <text>GTP + H2O = 7,8-dihydroneopterin 3'-triphosphate + formate + H(+)</text>
        <dbReference type="Rhea" id="RHEA:17473"/>
        <dbReference type="ChEBI" id="CHEBI:15377"/>
        <dbReference type="ChEBI" id="CHEBI:15378"/>
        <dbReference type="ChEBI" id="CHEBI:15740"/>
        <dbReference type="ChEBI" id="CHEBI:37565"/>
        <dbReference type="ChEBI" id="CHEBI:58462"/>
        <dbReference type="EC" id="3.5.4.16"/>
    </reaction>
</comment>
<dbReference type="Pfam" id="PF01227">
    <property type="entry name" value="GTP_cyclohydroI"/>
    <property type="match status" value="1"/>
</dbReference>
<dbReference type="EC" id="3.5.4.16" evidence="4"/>
<accession>A0A1J1GM80</accession>
<sequence length="397" mass="46415">MMKNLHLNRSNEIYSESSNENEKSNSNYLLNTKKVKKKSKREFEKNSHNLNDTIMNNGLKKCEKKAFNVIEKGKKRFKRLAVKKKCNSNVKLQDNANFISNKICILNNENKNGHITSNNNLNDVKIIKNKYCSKKTKIDKMENDTSSKKNEINVKNNDNNNKVSDKNYEKNTLKKIKNKKISDNHTNSSKIENQVFDISHHIYNILNILNLPKSDILKRTNKRFAETFLYLTNGYNVDIEKIFKGSMYKRKYKNNSVIKITGIQINSLCKHHLLPFQGICTIEYVPNKYIMGLSKFSRIVDAFSRRLQLQEDLTNDICNILRKYLKPLNLQVTIVAKHLCINMRGVKEHNSTTVTQVCCKLKNNKYTSKSYINNCFKKENDISNYDSINKMNYDENY</sequence>
<comment type="caution">
    <text evidence="10">The sequence shown here is derived from an EMBL/GenBank/DDBJ whole genome shotgun (WGS) entry which is preliminary data.</text>
</comment>
<dbReference type="GO" id="GO:0005737">
    <property type="term" value="C:cytoplasm"/>
    <property type="evidence" value="ECO:0007669"/>
    <property type="project" value="TreeGrafter"/>
</dbReference>
<dbReference type="GeneID" id="39729776"/>
<dbReference type="OrthoDB" id="10268090at2759"/>